<feature type="domain" description="NIF system FeS cluster assembly NifU C-terminal" evidence="4">
    <location>
        <begin position="33"/>
        <end position="96"/>
    </location>
</feature>
<dbReference type="Gene3D" id="3.30.300.130">
    <property type="entry name" value="Fe-S cluster assembly (FSCA)"/>
    <property type="match status" value="1"/>
</dbReference>
<protein>
    <submittedName>
        <fullName evidence="5">NifU family protein</fullName>
    </submittedName>
</protein>
<reference evidence="5" key="2">
    <citation type="journal article" date="2021" name="PeerJ">
        <title>Extensive microbial diversity within the chicken gut microbiome revealed by metagenomics and culture.</title>
        <authorList>
            <person name="Gilroy R."/>
            <person name="Ravi A."/>
            <person name="Getino M."/>
            <person name="Pursley I."/>
            <person name="Horton D.L."/>
            <person name="Alikhan N.F."/>
            <person name="Baker D."/>
            <person name="Gharbi K."/>
            <person name="Hall N."/>
            <person name="Watson M."/>
            <person name="Adriaenssens E.M."/>
            <person name="Foster-Nyarko E."/>
            <person name="Jarju S."/>
            <person name="Secka A."/>
            <person name="Antonio M."/>
            <person name="Oren A."/>
            <person name="Chaudhuri R.R."/>
            <person name="La Ragione R."/>
            <person name="Hildebrand F."/>
            <person name="Pallen M.J."/>
        </authorList>
    </citation>
    <scope>NUCLEOTIDE SEQUENCE</scope>
    <source>
        <strain evidence="5">ChiHjej12B11-29160</strain>
    </source>
</reference>
<dbReference type="SUPFAM" id="SSF117916">
    <property type="entry name" value="Fe-S cluster assembly (FSCA) domain-like"/>
    <property type="match status" value="1"/>
</dbReference>
<dbReference type="InterPro" id="IPR034904">
    <property type="entry name" value="FSCA_dom_sf"/>
</dbReference>
<dbReference type="InterPro" id="IPR001075">
    <property type="entry name" value="NIF_FeS_clus_asmbl_NifU_C"/>
</dbReference>
<dbReference type="GO" id="GO:0051536">
    <property type="term" value="F:iron-sulfur cluster binding"/>
    <property type="evidence" value="ECO:0007669"/>
    <property type="project" value="InterPro"/>
</dbReference>
<evidence type="ECO:0000313" key="6">
    <source>
        <dbReference type="Proteomes" id="UP000824078"/>
    </source>
</evidence>
<dbReference type="Pfam" id="PF01106">
    <property type="entry name" value="NifU"/>
    <property type="match status" value="1"/>
</dbReference>
<reference evidence="5" key="1">
    <citation type="submission" date="2020-10" db="EMBL/GenBank/DDBJ databases">
        <authorList>
            <person name="Gilroy R."/>
        </authorList>
    </citation>
    <scope>NUCLEOTIDE SEQUENCE</scope>
    <source>
        <strain evidence="5">ChiHjej12B11-29160</strain>
    </source>
</reference>
<feature type="region of interest" description="Disordered" evidence="3">
    <location>
        <begin position="1"/>
        <end position="25"/>
    </location>
</feature>
<dbReference type="GO" id="GO:0005506">
    <property type="term" value="F:iron ion binding"/>
    <property type="evidence" value="ECO:0007669"/>
    <property type="project" value="InterPro"/>
</dbReference>
<comment type="caution">
    <text evidence="5">The sequence shown here is derived from an EMBL/GenBank/DDBJ whole genome shotgun (WGS) entry which is preliminary data.</text>
</comment>
<dbReference type="AlphaFoldDB" id="A0A9D1L3X6"/>
<organism evidence="5 6">
    <name type="scientific">Candidatus Coprovicinus avistercoris</name>
    <dbReference type="NCBI Taxonomy" id="2840754"/>
    <lineage>
        <taxon>Bacteria</taxon>
        <taxon>Bacillati</taxon>
        <taxon>Actinomycetota</taxon>
        <taxon>Coriobacteriia</taxon>
        <taxon>Coriobacteriales</taxon>
        <taxon>Coriobacteriaceae</taxon>
        <taxon>Coriobacteriaceae incertae sedis</taxon>
        <taxon>Candidatus Coprovicinus</taxon>
    </lineage>
</organism>
<comment type="function">
    <text evidence="2">May be involved in the formation or repair of [Fe-S] clusters present in iron-sulfur proteins.</text>
</comment>
<accession>A0A9D1L3X6</accession>
<evidence type="ECO:0000256" key="1">
    <source>
        <dbReference type="ARBA" id="ARBA00006420"/>
    </source>
</evidence>
<evidence type="ECO:0000259" key="4">
    <source>
        <dbReference type="Pfam" id="PF01106"/>
    </source>
</evidence>
<dbReference type="Proteomes" id="UP000824078">
    <property type="component" value="Unassembled WGS sequence"/>
</dbReference>
<gene>
    <name evidence="5" type="ORF">IAD17_03950</name>
</gene>
<evidence type="ECO:0000256" key="3">
    <source>
        <dbReference type="SAM" id="MobiDB-lite"/>
    </source>
</evidence>
<proteinExistence type="inferred from homology"/>
<evidence type="ECO:0000256" key="2">
    <source>
        <dbReference type="ARBA" id="ARBA00049958"/>
    </source>
</evidence>
<comment type="similarity">
    <text evidence="1">Belongs to the NifU family.</text>
</comment>
<evidence type="ECO:0000313" key="5">
    <source>
        <dbReference type="EMBL" id="HIU24054.1"/>
    </source>
</evidence>
<dbReference type="PANTHER" id="PTHR11178:SF1">
    <property type="entry name" value="NFU1 IRON-SULFUR CLUSTER SCAFFOLD HOMOLOG, MITOCHONDRIAL"/>
    <property type="match status" value="1"/>
</dbReference>
<dbReference type="PANTHER" id="PTHR11178">
    <property type="entry name" value="IRON-SULFUR CLUSTER SCAFFOLD PROTEIN NFU-RELATED"/>
    <property type="match status" value="1"/>
</dbReference>
<name>A0A9D1L3X6_9ACTN</name>
<dbReference type="GO" id="GO:0016226">
    <property type="term" value="P:iron-sulfur cluster assembly"/>
    <property type="evidence" value="ECO:0007669"/>
    <property type="project" value="InterPro"/>
</dbReference>
<dbReference type="EMBL" id="DVMQ01000014">
    <property type="protein sequence ID" value="HIU24054.1"/>
    <property type="molecule type" value="Genomic_DNA"/>
</dbReference>
<sequence>MSEEKITNPVETTDQFDENATAASPVDEELLMETIEAIRPSLVADGGDLEYRGVDEDGVVSVKLTGACSGCPLSSLTLSMGIERILKEHVPGVTSVRSVL</sequence>